<feature type="region of interest" description="Disordered" evidence="5">
    <location>
        <begin position="120"/>
        <end position="248"/>
    </location>
</feature>
<dbReference type="OrthoDB" id="27975at2759"/>
<feature type="region of interest" description="Disordered" evidence="5">
    <location>
        <begin position="1062"/>
        <end position="1085"/>
    </location>
</feature>
<evidence type="ECO:0000313" key="8">
    <source>
        <dbReference type="Proteomes" id="UP000054383"/>
    </source>
</evidence>
<evidence type="ECO:0000256" key="4">
    <source>
        <dbReference type="PROSITE-ProRule" id="PRU00452"/>
    </source>
</evidence>
<dbReference type="GO" id="GO:0016925">
    <property type="term" value="P:protein sumoylation"/>
    <property type="evidence" value="ECO:0007669"/>
    <property type="project" value="TreeGrafter"/>
</dbReference>
<evidence type="ECO:0000256" key="1">
    <source>
        <dbReference type="ARBA" id="ARBA00022723"/>
    </source>
</evidence>
<dbReference type="PANTHER" id="PTHR10782">
    <property type="entry name" value="ZINC FINGER MIZ DOMAIN-CONTAINING PROTEIN"/>
    <property type="match status" value="1"/>
</dbReference>
<evidence type="ECO:0000256" key="3">
    <source>
        <dbReference type="ARBA" id="ARBA00022833"/>
    </source>
</evidence>
<proteinExistence type="predicted"/>
<dbReference type="PANTHER" id="PTHR10782:SF4">
    <property type="entry name" value="TONALLI, ISOFORM E"/>
    <property type="match status" value="1"/>
</dbReference>
<keyword evidence="8" id="KW-1185">Reference proteome</keyword>
<keyword evidence="2 4" id="KW-0863">Zinc-finger</keyword>
<protein>
    <recommendedName>
        <fullName evidence="6">SP-RING-type domain-containing protein</fullName>
    </recommendedName>
</protein>
<feature type="compositionally biased region" description="Low complexity" evidence="5">
    <location>
        <begin position="479"/>
        <end position="491"/>
    </location>
</feature>
<dbReference type="Gene3D" id="3.30.40.10">
    <property type="entry name" value="Zinc/RING finger domain, C3HC4 (zinc finger)"/>
    <property type="match status" value="1"/>
</dbReference>
<feature type="compositionally biased region" description="Low complexity" evidence="5">
    <location>
        <begin position="219"/>
        <end position="244"/>
    </location>
</feature>
<organism evidence="7 8">
    <name type="scientific">Talaromyces islandicus</name>
    <name type="common">Penicillium islandicum</name>
    <dbReference type="NCBI Taxonomy" id="28573"/>
    <lineage>
        <taxon>Eukaryota</taxon>
        <taxon>Fungi</taxon>
        <taxon>Dikarya</taxon>
        <taxon>Ascomycota</taxon>
        <taxon>Pezizomycotina</taxon>
        <taxon>Eurotiomycetes</taxon>
        <taxon>Eurotiomycetidae</taxon>
        <taxon>Eurotiales</taxon>
        <taxon>Trichocomaceae</taxon>
        <taxon>Talaromyces</taxon>
        <taxon>Talaromyces sect. Islandici</taxon>
    </lineage>
</organism>
<keyword evidence="3" id="KW-0862">Zinc</keyword>
<feature type="region of interest" description="Disordered" evidence="5">
    <location>
        <begin position="1"/>
        <end position="102"/>
    </location>
</feature>
<dbReference type="Proteomes" id="UP000054383">
    <property type="component" value="Unassembled WGS sequence"/>
</dbReference>
<dbReference type="STRING" id="28573.A0A0U1M3P7"/>
<dbReference type="AlphaFoldDB" id="A0A0U1M3P7"/>
<evidence type="ECO:0000256" key="5">
    <source>
        <dbReference type="SAM" id="MobiDB-lite"/>
    </source>
</evidence>
<sequence>MSPAQHSPGRPRQRSGNELATSNSTANRFLGTAQRSWMTNGTASAPVLVPKKSPAQTSKPGVLTNLPSTTPTIPPLSGFITAPQPDPKVNGGPPLDSVNITPSDLPTVFYDAPVSPITPGARFPDSTADRGPGAVDALSPKKVEPAKVDPPRQLPVLPSPEPSNDSRPSPTAIPKASYQSTAVPPVLSTLAKPRPVPGGGMAPTAPAITQPRPASTLHSQSPSGSVSSLPRTGPVASARPAASPSPDPIWKHAINRLKILQEKSAEQHSLSETVELPRLRILEDACHAQDMFYLALHQVYCIVSFAPSQLASLRPFGIEPDTGLNVIKQLLVDNQRLSGDFLKWCVSYPSPLLSMLELEEYKTALSQVANCLSNISKHWLVFEQDLRTRAYPPQVDELVDRLGVISPTLQSIIFTALSRRLFGPRDQLLKACTSLFERDKSTYKMRQTYDKDQRQKEALSYSLQYMHLCASHGVFSNANNNTHNKSNTVAPTPAPPPNPAQAPTPTTAPQPKPNLPQSPIYQQGQHPPPFPPYQQPPMAHYVSPVLPRPDCVPFMSTPQNSALRQGQQFSYPPPPQFSPPLSNPAQNNPQHQANSPQVPHIATSRQDVRQGPTPNNSVPTSQVQSRDLESGSHRGPKPKAGPAGQARVGPPAYHPNPHTSAQSYTGSTFVMTYSSPLPMAQGMPAPAAYSQSAMLPSHSTPQPVITQMTQMAIPSQLGSRPSTKQPLQASPTPFSPHLTPNVLASSAPTMPQGNNGHFQLVAGAKLPPTLVHYFSDFAMPATKLTPNRSAFKFPFQVSSEALQRRPRLATQAGSHILVPCFSDGDMSYRLRCIKYEGHLNIDSLPVWSRAENAWPDVVYIHINNKEVHRPHNSKNMPIDINRFLESGTNEIRLNVLHNAQQRTRNVTYAIAVEVLRFTKPAGFRSLIKTLPSRESLQQIQNRLGVNNDDDDLMIMDNYISVDLRDPFSTRIFDTPIRGVNCEHRDCFDLSTFLQTITFTPSAIGKRTPYLRCPICRKDIRPHLLIIDEFLLEVRASLAQQQKSETAKSIRVKSDGSWEAVLETEDDNKTPSKKLKRDRASFESDLFKTEASRENSLSRIPETVEVIELD</sequence>
<evidence type="ECO:0000259" key="6">
    <source>
        <dbReference type="PROSITE" id="PS51044"/>
    </source>
</evidence>
<feature type="compositionally biased region" description="Basic and acidic residues" evidence="5">
    <location>
        <begin position="139"/>
        <end position="150"/>
    </location>
</feature>
<gene>
    <name evidence="7" type="ORF">PISL3812_07228</name>
</gene>
<feature type="compositionally biased region" description="Pro residues" evidence="5">
    <location>
        <begin position="571"/>
        <end position="582"/>
    </location>
</feature>
<dbReference type="GO" id="GO:0061665">
    <property type="term" value="F:SUMO ligase activity"/>
    <property type="evidence" value="ECO:0007669"/>
    <property type="project" value="TreeGrafter"/>
</dbReference>
<evidence type="ECO:0000256" key="2">
    <source>
        <dbReference type="ARBA" id="ARBA00022771"/>
    </source>
</evidence>
<keyword evidence="1" id="KW-0479">Metal-binding</keyword>
<reference evidence="7 8" key="1">
    <citation type="submission" date="2015-04" db="EMBL/GenBank/DDBJ databases">
        <authorList>
            <person name="Syromyatnikov M.Y."/>
            <person name="Popov V.N."/>
        </authorList>
    </citation>
    <scope>NUCLEOTIDE SEQUENCE [LARGE SCALE GENOMIC DNA]</scope>
    <source>
        <strain evidence="7">WF-38-12</strain>
    </source>
</reference>
<feature type="compositionally biased region" description="Polar residues" evidence="5">
    <location>
        <begin position="715"/>
        <end position="732"/>
    </location>
</feature>
<dbReference type="GO" id="GO:0000785">
    <property type="term" value="C:chromatin"/>
    <property type="evidence" value="ECO:0007669"/>
    <property type="project" value="TreeGrafter"/>
</dbReference>
<feature type="domain" description="SP-RING-type" evidence="6">
    <location>
        <begin position="949"/>
        <end position="1039"/>
    </location>
</feature>
<name>A0A0U1M3P7_TALIS</name>
<evidence type="ECO:0000313" key="7">
    <source>
        <dbReference type="EMBL" id="CRG90185.1"/>
    </source>
</evidence>
<feature type="compositionally biased region" description="Polar residues" evidence="5">
    <location>
        <begin position="612"/>
        <end position="625"/>
    </location>
</feature>
<feature type="compositionally biased region" description="Pro residues" evidence="5">
    <location>
        <begin position="526"/>
        <end position="535"/>
    </location>
</feature>
<dbReference type="EMBL" id="CVMT01000007">
    <property type="protein sequence ID" value="CRG90185.1"/>
    <property type="molecule type" value="Genomic_DNA"/>
</dbReference>
<feature type="compositionally biased region" description="Low complexity" evidence="5">
    <location>
        <begin position="583"/>
        <end position="597"/>
    </location>
</feature>
<dbReference type="InterPro" id="IPR013083">
    <property type="entry name" value="Znf_RING/FYVE/PHD"/>
</dbReference>
<dbReference type="OMA" id="DNWRCPI"/>
<feature type="compositionally biased region" description="Polar residues" evidence="5">
    <location>
        <begin position="14"/>
        <end position="43"/>
    </location>
</feature>
<dbReference type="InterPro" id="IPR004181">
    <property type="entry name" value="Znf_MIZ"/>
</dbReference>
<feature type="compositionally biased region" description="Polar residues" evidence="5">
    <location>
        <begin position="556"/>
        <end position="566"/>
    </location>
</feature>
<accession>A0A0U1M3P7</accession>
<feature type="region of interest" description="Disordered" evidence="5">
    <location>
        <begin position="715"/>
        <end position="750"/>
    </location>
</feature>
<dbReference type="GO" id="GO:0008270">
    <property type="term" value="F:zinc ion binding"/>
    <property type="evidence" value="ECO:0007669"/>
    <property type="project" value="UniProtKB-KW"/>
</dbReference>
<feature type="region of interest" description="Disordered" evidence="5">
    <location>
        <begin position="479"/>
        <end position="661"/>
    </location>
</feature>
<dbReference type="Pfam" id="PF02891">
    <property type="entry name" value="zf-MIZ"/>
    <property type="match status" value="1"/>
</dbReference>
<feature type="compositionally biased region" description="Pro residues" evidence="5">
    <location>
        <begin position="492"/>
        <end position="516"/>
    </location>
</feature>
<dbReference type="PROSITE" id="PS51044">
    <property type="entry name" value="ZF_SP_RING"/>
    <property type="match status" value="1"/>
</dbReference>